<sequence length="424" mass="48079">MEFITDISLVIDETNYEDPRRLKGILSSYSPERKGSCYKVKGNIEQLKHLVVKLESTMHHSSTATRGRTRQQDAHRVSPLDVSADVMEYIEEKYADKLKTIQGKSIEIKKQPVPRAAPGSTVQLIFRPHPDSLSTADRLYSDLVRQRFITFYQRTASDLQVTSVSLRSHDQADLKEMFPHILFKPSNNKHEFTVTGPFAHIFNLKQLLSEKARDSGNRVQADMPYSGSKAPSPTHSKDPEDSCPICMEPIAEKEKKTLRCKHSFCRDCLKRAFEYKPVCPTCGQLYGTLTGTQPEGGTMKVTTHSSSLPGYKNYGTIIIEYHIPSGIQKEEHPNPGQPYEGVFRTAYLPDSSEGRMILNLLKRAFDQRLIFTIGRSTTSGRNNMVTWNDIHHKTTTHGGPTHYGYPDSDYLKRVQDELRVKGIE</sequence>
<dbReference type="SMART" id="SM00184">
    <property type="entry name" value="RING"/>
    <property type="match status" value="1"/>
</dbReference>
<dbReference type="PROSITE" id="PS50089">
    <property type="entry name" value="ZF_RING_2"/>
    <property type="match status" value="1"/>
</dbReference>
<evidence type="ECO:0000313" key="13">
    <source>
        <dbReference type="RefSeq" id="XP_028270136.1"/>
    </source>
</evidence>
<feature type="domain" description="RING-type" evidence="11">
    <location>
        <begin position="243"/>
        <end position="282"/>
    </location>
</feature>
<comment type="subcellular location">
    <subcellularLocation>
        <location evidence="9">Cytoplasm</location>
    </subcellularLocation>
</comment>
<evidence type="ECO:0000256" key="5">
    <source>
        <dbReference type="ARBA" id="ARBA00022723"/>
    </source>
</evidence>
<dbReference type="Pfam" id="PF13639">
    <property type="entry name" value="zf-RING_2"/>
    <property type="match status" value="1"/>
</dbReference>
<dbReference type="Pfam" id="PF18102">
    <property type="entry name" value="DTC"/>
    <property type="match status" value="1"/>
</dbReference>
<evidence type="ECO:0000256" key="2">
    <source>
        <dbReference type="ARBA" id="ARBA00004906"/>
    </source>
</evidence>
<keyword evidence="6 8" id="KW-0863">Zinc-finger</keyword>
<gene>
    <name evidence="13" type="primary">LOC114441414</name>
</gene>
<reference evidence="13" key="1">
    <citation type="submission" date="2025-08" db="UniProtKB">
        <authorList>
            <consortium name="RefSeq"/>
        </authorList>
    </citation>
    <scope>IDENTIFICATION</scope>
</reference>
<dbReference type="GO" id="GO:0008270">
    <property type="term" value="F:zinc ion binding"/>
    <property type="evidence" value="ECO:0007669"/>
    <property type="project" value="UniProtKB-KW"/>
</dbReference>
<dbReference type="InParanoid" id="A0A6P7J0M9"/>
<keyword evidence="5 9" id="KW-0479">Metal-binding</keyword>
<dbReference type="GeneID" id="114441414"/>
<keyword evidence="7 9" id="KW-0862">Zinc</keyword>
<dbReference type="OrthoDB" id="527344at2759"/>
<dbReference type="InterPro" id="IPR017907">
    <property type="entry name" value="Znf_RING_CS"/>
</dbReference>
<proteinExistence type="inferred from homology"/>
<evidence type="ECO:0000256" key="9">
    <source>
        <dbReference type="RuleBase" id="RU367105"/>
    </source>
</evidence>
<dbReference type="UniPathway" id="UPA00143"/>
<comment type="catalytic activity">
    <reaction evidence="1 9">
        <text>S-ubiquitinyl-[E2 ubiquitin-conjugating enzyme]-L-cysteine + [acceptor protein]-L-lysine = [E2 ubiquitin-conjugating enzyme]-L-cysteine + N(6)-ubiquitinyl-[acceptor protein]-L-lysine.</text>
        <dbReference type="EC" id="2.3.2.27"/>
    </reaction>
</comment>
<dbReference type="InterPro" id="IPR039396">
    <property type="entry name" value="Deltex_C"/>
</dbReference>
<dbReference type="SUPFAM" id="SSF57850">
    <property type="entry name" value="RING/U-box"/>
    <property type="match status" value="1"/>
</dbReference>
<organism evidence="12 13">
    <name type="scientific">Parambassis ranga</name>
    <name type="common">Indian glassy fish</name>
    <dbReference type="NCBI Taxonomy" id="210632"/>
    <lineage>
        <taxon>Eukaryota</taxon>
        <taxon>Metazoa</taxon>
        <taxon>Chordata</taxon>
        <taxon>Craniata</taxon>
        <taxon>Vertebrata</taxon>
        <taxon>Euteleostomi</taxon>
        <taxon>Actinopterygii</taxon>
        <taxon>Neopterygii</taxon>
        <taxon>Teleostei</taxon>
        <taxon>Neoteleostei</taxon>
        <taxon>Acanthomorphata</taxon>
        <taxon>Ovalentaria</taxon>
        <taxon>Ambassidae</taxon>
        <taxon>Parambassis</taxon>
    </lineage>
</organism>
<dbReference type="CDD" id="cd09633">
    <property type="entry name" value="Deltex_C"/>
    <property type="match status" value="1"/>
</dbReference>
<evidence type="ECO:0000256" key="7">
    <source>
        <dbReference type="ARBA" id="ARBA00022833"/>
    </source>
</evidence>
<dbReference type="InterPro" id="IPR039398">
    <property type="entry name" value="Deltex_fam"/>
</dbReference>
<evidence type="ECO:0000259" key="11">
    <source>
        <dbReference type="PROSITE" id="PS50089"/>
    </source>
</evidence>
<comment type="similarity">
    <text evidence="3 9">Belongs to the Deltex family.</text>
</comment>
<evidence type="ECO:0000256" key="4">
    <source>
        <dbReference type="ARBA" id="ARBA00022679"/>
    </source>
</evidence>
<dbReference type="EC" id="2.3.2.27" evidence="9"/>
<dbReference type="AlphaFoldDB" id="A0A6P7J0M9"/>
<dbReference type="PANTHER" id="PTHR12622">
    <property type="entry name" value="DELTEX-RELATED"/>
    <property type="match status" value="1"/>
</dbReference>
<evidence type="ECO:0000256" key="3">
    <source>
        <dbReference type="ARBA" id="ARBA00009413"/>
    </source>
</evidence>
<dbReference type="Proteomes" id="UP000515145">
    <property type="component" value="Chromosome 9"/>
</dbReference>
<keyword evidence="9" id="KW-0963">Cytoplasm</keyword>
<dbReference type="InterPro" id="IPR001841">
    <property type="entry name" value="Znf_RING"/>
</dbReference>
<accession>A0A6P7J0M9</accession>
<dbReference type="GO" id="GO:0016567">
    <property type="term" value="P:protein ubiquitination"/>
    <property type="evidence" value="ECO:0007669"/>
    <property type="project" value="UniProtKB-UniRule"/>
</dbReference>
<dbReference type="Gene3D" id="3.30.40.10">
    <property type="entry name" value="Zinc/RING finger domain, C3HC4 (zinc finger)"/>
    <property type="match status" value="1"/>
</dbReference>
<dbReference type="RefSeq" id="XP_028270136.1">
    <property type="nucleotide sequence ID" value="XM_028414335.1"/>
</dbReference>
<keyword evidence="12" id="KW-1185">Reference proteome</keyword>
<dbReference type="GO" id="GO:0007219">
    <property type="term" value="P:Notch signaling pathway"/>
    <property type="evidence" value="ECO:0007669"/>
    <property type="project" value="InterPro"/>
</dbReference>
<protein>
    <recommendedName>
        <fullName evidence="9">E3 ubiquitin-protein ligase</fullName>
        <ecNumber evidence="9">2.3.2.27</ecNumber>
    </recommendedName>
</protein>
<feature type="region of interest" description="Disordered" evidence="10">
    <location>
        <begin position="58"/>
        <end position="77"/>
    </location>
</feature>
<dbReference type="PROSITE" id="PS00518">
    <property type="entry name" value="ZF_RING_1"/>
    <property type="match status" value="1"/>
</dbReference>
<evidence type="ECO:0000256" key="1">
    <source>
        <dbReference type="ARBA" id="ARBA00000900"/>
    </source>
</evidence>
<feature type="region of interest" description="Disordered" evidence="10">
    <location>
        <begin position="213"/>
        <end position="241"/>
    </location>
</feature>
<evidence type="ECO:0000256" key="6">
    <source>
        <dbReference type="ARBA" id="ARBA00022771"/>
    </source>
</evidence>
<comment type="pathway">
    <text evidence="2 9">Protein modification; protein ubiquitination.</text>
</comment>
<dbReference type="InterPro" id="IPR039399">
    <property type="entry name" value="Deltex_C_sf"/>
</dbReference>
<evidence type="ECO:0000256" key="10">
    <source>
        <dbReference type="SAM" id="MobiDB-lite"/>
    </source>
</evidence>
<dbReference type="Gene3D" id="3.30.390.130">
    <property type="match status" value="1"/>
</dbReference>
<name>A0A6P7J0M9_9TELE</name>
<dbReference type="GO" id="GO:0061630">
    <property type="term" value="F:ubiquitin protein ligase activity"/>
    <property type="evidence" value="ECO:0007669"/>
    <property type="project" value="UniProtKB-UniRule"/>
</dbReference>
<keyword evidence="4 9" id="KW-0808">Transferase</keyword>
<dbReference type="InterPro" id="IPR013083">
    <property type="entry name" value="Znf_RING/FYVE/PHD"/>
</dbReference>
<dbReference type="FunCoup" id="A0A6P7J0M9">
    <property type="interactions" value="67"/>
</dbReference>
<evidence type="ECO:0000256" key="8">
    <source>
        <dbReference type="PROSITE-ProRule" id="PRU00175"/>
    </source>
</evidence>
<dbReference type="GO" id="GO:0005737">
    <property type="term" value="C:cytoplasm"/>
    <property type="evidence" value="ECO:0007669"/>
    <property type="project" value="UniProtKB-SubCell"/>
</dbReference>
<evidence type="ECO:0000313" key="12">
    <source>
        <dbReference type="Proteomes" id="UP000515145"/>
    </source>
</evidence>